<keyword evidence="1" id="KW-0472">Membrane</keyword>
<accession>A0A0F9B7Q4</accession>
<proteinExistence type="predicted"/>
<feature type="transmembrane region" description="Helical" evidence="1">
    <location>
        <begin position="6"/>
        <end position="26"/>
    </location>
</feature>
<sequence length="49" mass="5142">MGTFIALLMIWGTLVGLGVIALLHCAGMSAITKNLAGIHLALIQLQKKP</sequence>
<evidence type="ECO:0000313" key="2">
    <source>
        <dbReference type="EMBL" id="KKK86739.1"/>
    </source>
</evidence>
<dbReference type="EMBL" id="LAZR01050712">
    <property type="protein sequence ID" value="KKK86739.1"/>
    <property type="molecule type" value="Genomic_DNA"/>
</dbReference>
<reference evidence="2" key="1">
    <citation type="journal article" date="2015" name="Nature">
        <title>Complex archaea that bridge the gap between prokaryotes and eukaryotes.</title>
        <authorList>
            <person name="Spang A."/>
            <person name="Saw J.H."/>
            <person name="Jorgensen S.L."/>
            <person name="Zaremba-Niedzwiedzka K."/>
            <person name="Martijn J."/>
            <person name="Lind A.E."/>
            <person name="van Eijk R."/>
            <person name="Schleper C."/>
            <person name="Guy L."/>
            <person name="Ettema T.J."/>
        </authorList>
    </citation>
    <scope>NUCLEOTIDE SEQUENCE</scope>
</reference>
<keyword evidence="1" id="KW-1133">Transmembrane helix</keyword>
<name>A0A0F9B7Q4_9ZZZZ</name>
<comment type="caution">
    <text evidence="2">The sequence shown here is derived from an EMBL/GenBank/DDBJ whole genome shotgun (WGS) entry which is preliminary data.</text>
</comment>
<gene>
    <name evidence="2" type="ORF">LCGC14_2760250</name>
</gene>
<protein>
    <submittedName>
        <fullName evidence="2">Uncharacterized protein</fullName>
    </submittedName>
</protein>
<organism evidence="2">
    <name type="scientific">marine sediment metagenome</name>
    <dbReference type="NCBI Taxonomy" id="412755"/>
    <lineage>
        <taxon>unclassified sequences</taxon>
        <taxon>metagenomes</taxon>
        <taxon>ecological metagenomes</taxon>
    </lineage>
</organism>
<keyword evidence="1" id="KW-0812">Transmembrane</keyword>
<dbReference type="AlphaFoldDB" id="A0A0F9B7Q4"/>
<evidence type="ECO:0000256" key="1">
    <source>
        <dbReference type="SAM" id="Phobius"/>
    </source>
</evidence>